<dbReference type="NCBIfam" id="TIGR01890">
    <property type="entry name" value="N-Ac-Glu-synth"/>
    <property type="match status" value="1"/>
</dbReference>
<comment type="subcellular location">
    <subcellularLocation>
        <location evidence="8">Cytoplasm</location>
    </subcellularLocation>
</comment>
<evidence type="ECO:0000259" key="9">
    <source>
        <dbReference type="PROSITE" id="PS51186"/>
    </source>
</evidence>
<dbReference type="HOGENOM" id="CLU_024773_0_0_4"/>
<evidence type="ECO:0000256" key="4">
    <source>
        <dbReference type="ARBA" id="ARBA00022605"/>
    </source>
</evidence>
<dbReference type="Pfam" id="PF00696">
    <property type="entry name" value="AA_kinase"/>
    <property type="match status" value="1"/>
</dbReference>
<dbReference type="HAMAP" id="MF_01105">
    <property type="entry name" value="N_acetyl_glu_synth"/>
    <property type="match status" value="1"/>
</dbReference>
<evidence type="ECO:0000313" key="10">
    <source>
        <dbReference type="EMBL" id="ETF00336.1"/>
    </source>
</evidence>
<dbReference type="CDD" id="cd04237">
    <property type="entry name" value="AAK_NAGS-ABP"/>
    <property type="match status" value="1"/>
</dbReference>
<dbReference type="InterPro" id="IPR000182">
    <property type="entry name" value="GNAT_dom"/>
</dbReference>
<dbReference type="NCBIfam" id="NF003641">
    <property type="entry name" value="PRK05279.1"/>
    <property type="match status" value="1"/>
</dbReference>
<dbReference type="PIRSF" id="PIRSF000423">
    <property type="entry name" value="ArgA"/>
    <property type="match status" value="1"/>
</dbReference>
<keyword evidence="6 8" id="KW-0012">Acyltransferase</keyword>
<keyword evidence="3 8" id="KW-0055">Arginine biosynthesis</keyword>
<sequence>MIILAIRLHRRSLHFTLISGIQTTVTIAPDPETYSAQDAPEFVPAQFVRWFRDVAPYVHTLRNKTFVVGFGGDLIQAGALNALIQDLSLLTSLGVHIVLVHGCLPQVNEQLRLKGFSFQFGREPEPTSAEALECAKEAAGEIRLDIEAAFSQGLPNTPMSNAQIHIISGNFVTAQPIGVIDGVDFRHTGKVRKFDLDAMKKVLSHGGVVLLSPIGFSPTGEAFNLAMEDIATSTAVALRAEKLIFLTNNRMLRDGLGEIITEIAREDAEAMIREGTLDTDTRSYLSHAAKAVKRGVARAHLIPFDLDGSILLEYFTHDGVGTMVVEDTLDDLRTATIDDIGAIVQLIEPLEADGTLVPRGRHVIERDVERFTVLEHDGVIYGCVSLNPFPNDQMAEMACLIVNPEWQGSGEGEMLLRHTEARARAMGMKKLFVLTTRTSHWFIKRGFVQGTISDLPQEKQMNYNRSRNSHIFIKKL</sequence>
<dbReference type="CDD" id="cd04301">
    <property type="entry name" value="NAT_SF"/>
    <property type="match status" value="1"/>
</dbReference>
<evidence type="ECO:0000256" key="1">
    <source>
        <dbReference type="ARBA" id="ARBA00004925"/>
    </source>
</evidence>
<feature type="domain" description="N-acetyltransferase" evidence="9">
    <location>
        <begin position="330"/>
        <end position="476"/>
    </location>
</feature>
<dbReference type="Proteomes" id="UP000018733">
    <property type="component" value="Unassembled WGS sequence"/>
</dbReference>
<evidence type="ECO:0000256" key="8">
    <source>
        <dbReference type="HAMAP-Rule" id="MF_01105"/>
    </source>
</evidence>
<dbReference type="AlphaFoldDB" id="V8QK61"/>
<protein>
    <recommendedName>
        <fullName evidence="8">Amino-acid acetyltransferase</fullName>
        <ecNumber evidence="8">2.3.1.1</ecNumber>
    </recommendedName>
    <alternativeName>
        <fullName evidence="8">N-acetylglutamate synthase</fullName>
        <shortName evidence="8">AGS</shortName>
        <shortName evidence="8">NAGS</shortName>
    </alternativeName>
</protein>
<keyword evidence="11" id="KW-1185">Reference proteome</keyword>
<reference evidence="10 11" key="1">
    <citation type="journal article" date="2014" name="Genome Announc.">
        <title>Draft Genome Sequence of Advenella kashmirensis Strain W13003, a Polycyclic Aromatic Hydrocarbon-Degrading Bacterium.</title>
        <authorList>
            <person name="Wang X."/>
            <person name="Jin D."/>
            <person name="Zhou L."/>
            <person name="Wu L."/>
            <person name="An W."/>
            <person name="Zhao L."/>
        </authorList>
    </citation>
    <scope>NUCLEOTIDE SEQUENCE [LARGE SCALE GENOMIC DNA]</scope>
    <source>
        <strain evidence="10 11">W13003</strain>
    </source>
</reference>
<dbReference type="GO" id="GO:0004042">
    <property type="term" value="F:L-glutamate N-acetyltransferase activity"/>
    <property type="evidence" value="ECO:0007669"/>
    <property type="project" value="UniProtKB-UniRule"/>
</dbReference>
<keyword evidence="5 8" id="KW-0808">Transferase</keyword>
<evidence type="ECO:0000313" key="11">
    <source>
        <dbReference type="Proteomes" id="UP000018733"/>
    </source>
</evidence>
<dbReference type="eggNOG" id="COG0548">
    <property type="taxonomic scope" value="Bacteria"/>
</dbReference>
<dbReference type="PANTHER" id="PTHR30602:SF12">
    <property type="entry name" value="AMINO-ACID ACETYLTRANSFERASE NAGS1, CHLOROPLASTIC-RELATED"/>
    <property type="match status" value="1"/>
</dbReference>
<dbReference type="SUPFAM" id="SSF53633">
    <property type="entry name" value="Carbamate kinase-like"/>
    <property type="match status" value="1"/>
</dbReference>
<evidence type="ECO:0000256" key="3">
    <source>
        <dbReference type="ARBA" id="ARBA00022571"/>
    </source>
</evidence>
<dbReference type="GO" id="GO:0005737">
    <property type="term" value="C:cytoplasm"/>
    <property type="evidence" value="ECO:0007669"/>
    <property type="project" value="UniProtKB-SubCell"/>
</dbReference>
<dbReference type="EC" id="2.3.1.1" evidence="8"/>
<dbReference type="eggNOG" id="COG1246">
    <property type="taxonomic scope" value="Bacteria"/>
</dbReference>
<accession>V8QK61</accession>
<evidence type="ECO:0000256" key="2">
    <source>
        <dbReference type="ARBA" id="ARBA00009145"/>
    </source>
</evidence>
<dbReference type="InterPro" id="IPR016181">
    <property type="entry name" value="Acyl_CoA_acyltransferase"/>
</dbReference>
<comment type="pathway">
    <text evidence="1 8">Amino-acid biosynthesis; L-arginine biosynthesis; N(2)-acetyl-L-ornithine from L-glutamate: step 1/4.</text>
</comment>
<dbReference type="PANTHER" id="PTHR30602">
    <property type="entry name" value="AMINO-ACID ACETYLTRANSFERASE"/>
    <property type="match status" value="1"/>
</dbReference>
<dbReference type="GO" id="GO:0006526">
    <property type="term" value="P:L-arginine biosynthetic process"/>
    <property type="evidence" value="ECO:0007669"/>
    <property type="project" value="UniProtKB-UniRule"/>
</dbReference>
<dbReference type="InterPro" id="IPR033719">
    <property type="entry name" value="NAGS_kin"/>
</dbReference>
<organism evidence="10 11">
    <name type="scientific">Advenella kashmirensis W13003</name>
    <dbReference type="NCBI Taxonomy" id="1424334"/>
    <lineage>
        <taxon>Bacteria</taxon>
        <taxon>Pseudomonadati</taxon>
        <taxon>Pseudomonadota</taxon>
        <taxon>Betaproteobacteria</taxon>
        <taxon>Burkholderiales</taxon>
        <taxon>Alcaligenaceae</taxon>
    </lineage>
</organism>
<dbReference type="EMBL" id="AYXT01000014">
    <property type="protein sequence ID" value="ETF00336.1"/>
    <property type="molecule type" value="Genomic_DNA"/>
</dbReference>
<dbReference type="Pfam" id="PF00583">
    <property type="entry name" value="Acetyltransf_1"/>
    <property type="match status" value="1"/>
</dbReference>
<dbReference type="STRING" id="1424334.W822_21435"/>
<evidence type="ECO:0000256" key="5">
    <source>
        <dbReference type="ARBA" id="ARBA00022679"/>
    </source>
</evidence>
<dbReference type="InterPro" id="IPR010167">
    <property type="entry name" value="NH2A_AcTrfase"/>
</dbReference>
<evidence type="ECO:0000256" key="7">
    <source>
        <dbReference type="ARBA" id="ARBA00048372"/>
    </source>
</evidence>
<gene>
    <name evidence="8" type="primary">argA</name>
    <name evidence="10" type="ORF">W822_21435</name>
</gene>
<comment type="catalytic activity">
    <reaction evidence="7 8">
        <text>L-glutamate + acetyl-CoA = N-acetyl-L-glutamate + CoA + H(+)</text>
        <dbReference type="Rhea" id="RHEA:24292"/>
        <dbReference type="ChEBI" id="CHEBI:15378"/>
        <dbReference type="ChEBI" id="CHEBI:29985"/>
        <dbReference type="ChEBI" id="CHEBI:44337"/>
        <dbReference type="ChEBI" id="CHEBI:57287"/>
        <dbReference type="ChEBI" id="CHEBI:57288"/>
        <dbReference type="EC" id="2.3.1.1"/>
    </reaction>
</comment>
<name>V8QK61_9BURK</name>
<dbReference type="SUPFAM" id="SSF55729">
    <property type="entry name" value="Acyl-CoA N-acyltransferases (Nat)"/>
    <property type="match status" value="1"/>
</dbReference>
<comment type="similarity">
    <text evidence="2 8">Belongs to the acetyltransferase family. ArgA subfamily.</text>
</comment>
<evidence type="ECO:0000256" key="6">
    <source>
        <dbReference type="ARBA" id="ARBA00023315"/>
    </source>
</evidence>
<comment type="caution">
    <text evidence="10">The sequence shown here is derived from an EMBL/GenBank/DDBJ whole genome shotgun (WGS) entry which is preliminary data.</text>
</comment>
<proteinExistence type="inferred from homology"/>
<dbReference type="InterPro" id="IPR001048">
    <property type="entry name" value="Asp/Glu/Uridylate_kinase"/>
</dbReference>
<dbReference type="Gene3D" id="3.40.1160.10">
    <property type="entry name" value="Acetylglutamate kinase-like"/>
    <property type="match status" value="1"/>
</dbReference>
<keyword evidence="8" id="KW-0963">Cytoplasm</keyword>
<dbReference type="UniPathway" id="UPA00068">
    <property type="reaction ID" value="UER00106"/>
</dbReference>
<keyword evidence="4 8" id="KW-0028">Amino-acid biosynthesis</keyword>
<dbReference type="PROSITE" id="PS51186">
    <property type="entry name" value="GNAT"/>
    <property type="match status" value="1"/>
</dbReference>
<dbReference type="InterPro" id="IPR036393">
    <property type="entry name" value="AceGlu_kinase-like_sf"/>
</dbReference>
<dbReference type="PATRIC" id="fig|1424334.3.peg.4295"/>
<dbReference type="Gene3D" id="3.40.630.30">
    <property type="match status" value="1"/>
</dbReference>
<comment type="miscellaneous">
    <text evidence="8">In bacteria which possess the bifunctional enzyme ornithine acetyltransferase/N-acetylglutamate synthase (ArgJ), ArgA fulfills an anaplerotic role.</text>
</comment>